<reference evidence="2 3" key="1">
    <citation type="submission" date="2015-09" db="EMBL/GenBank/DDBJ databases">
        <authorList>
            <consortium name="Swine Surveillance"/>
        </authorList>
    </citation>
    <scope>NUCLEOTIDE SEQUENCE [LARGE SCALE GENOMIC DNA]</scope>
    <source>
        <strain evidence="2 3">CECT 8383</strain>
    </source>
</reference>
<proteinExistence type="predicted"/>
<dbReference type="InterPro" id="IPR000182">
    <property type="entry name" value="GNAT_dom"/>
</dbReference>
<feature type="domain" description="N-acetyltransferase" evidence="1">
    <location>
        <begin position="16"/>
        <end position="171"/>
    </location>
</feature>
<dbReference type="STRING" id="340021.TM5383_00759"/>
<dbReference type="OrthoDB" id="6293260at2"/>
<dbReference type="Gene3D" id="3.40.630.30">
    <property type="match status" value="1"/>
</dbReference>
<name>A0A0P1H9Q7_9RHOB</name>
<protein>
    <recommendedName>
        <fullName evidence="1">N-acetyltransferase domain-containing protein</fullName>
    </recommendedName>
</protein>
<dbReference type="PROSITE" id="PS51186">
    <property type="entry name" value="GNAT"/>
    <property type="match status" value="1"/>
</dbReference>
<dbReference type="AlphaFoldDB" id="A0A0P1H9Q7"/>
<evidence type="ECO:0000259" key="1">
    <source>
        <dbReference type="PROSITE" id="PS51186"/>
    </source>
</evidence>
<dbReference type="SUPFAM" id="SSF55729">
    <property type="entry name" value="Acyl-CoA N-acyltransferases (Nat)"/>
    <property type="match status" value="1"/>
</dbReference>
<dbReference type="EMBL" id="CYSF01000005">
    <property type="protein sequence ID" value="CUH83568.1"/>
    <property type="molecule type" value="Genomic_DNA"/>
</dbReference>
<organism evidence="2 3">
    <name type="scientific">Thalassovita mediterranea</name>
    <dbReference type="NCBI Taxonomy" id="340021"/>
    <lineage>
        <taxon>Bacteria</taxon>
        <taxon>Pseudomonadati</taxon>
        <taxon>Pseudomonadota</taxon>
        <taxon>Alphaproteobacteria</taxon>
        <taxon>Rhodobacterales</taxon>
        <taxon>Roseobacteraceae</taxon>
        <taxon>Thalassovita</taxon>
    </lineage>
</organism>
<dbReference type="InterPro" id="IPR051531">
    <property type="entry name" value="N-acetyltransferase"/>
</dbReference>
<dbReference type="GO" id="GO:0016747">
    <property type="term" value="F:acyltransferase activity, transferring groups other than amino-acyl groups"/>
    <property type="evidence" value="ECO:0007669"/>
    <property type="project" value="InterPro"/>
</dbReference>
<dbReference type="Proteomes" id="UP000051681">
    <property type="component" value="Unassembled WGS sequence"/>
</dbReference>
<dbReference type="InterPro" id="IPR016181">
    <property type="entry name" value="Acyl_CoA_acyltransferase"/>
</dbReference>
<dbReference type="RefSeq" id="WP_058317757.1">
    <property type="nucleotide sequence ID" value="NZ_CYSF01000005.1"/>
</dbReference>
<gene>
    <name evidence="2" type="ORF">TM5383_00759</name>
</gene>
<accession>A0A0P1H9Q7</accession>
<evidence type="ECO:0000313" key="3">
    <source>
        <dbReference type="Proteomes" id="UP000051681"/>
    </source>
</evidence>
<evidence type="ECO:0000313" key="2">
    <source>
        <dbReference type="EMBL" id="CUH83568.1"/>
    </source>
</evidence>
<dbReference type="PANTHER" id="PTHR43792">
    <property type="entry name" value="GNAT FAMILY, PUTATIVE (AFU_ORTHOLOGUE AFUA_3G00765)-RELATED-RELATED"/>
    <property type="match status" value="1"/>
</dbReference>
<dbReference type="Pfam" id="PF13302">
    <property type="entry name" value="Acetyltransf_3"/>
    <property type="match status" value="1"/>
</dbReference>
<dbReference type="PANTHER" id="PTHR43792:SF1">
    <property type="entry name" value="N-ACETYLTRANSFERASE DOMAIN-CONTAINING PROTEIN"/>
    <property type="match status" value="1"/>
</dbReference>
<sequence>MTQTSTHIPTLETDRLILRAPSISDFEPLCAFYDSERARYVGGQMDREKVWRHLALEAGHWNLMGYGRWTLVEKSSEQPCGMVGLWNPEGWPEPEIGWDLFDGFGGKGYATEAALAARSFAYDVLGWQTVISLIAPENHASRSVAQRMGAAQDGVFSHVRFGDVEVWRHMAPADIENGGMEAYA</sequence>
<keyword evidence="3" id="KW-1185">Reference proteome</keyword>